<dbReference type="EMBL" id="CM001219">
    <property type="protein sequence ID" value="KEH34187.1"/>
    <property type="molecule type" value="Genomic_DNA"/>
</dbReference>
<sequence>MFSISNSDSNQILLRGRFIVGFFGVALAQGCSKMKAITRLTAIASTAAVPVKIVTVSFWGCGGSDGGCDSGSDISASIGCSKFSSVLRTEA</sequence>
<dbReference type="EnsemblPlants" id="KEH34187">
    <property type="protein sequence ID" value="KEH34187"/>
    <property type="gene ID" value="MTR_3g462780"/>
</dbReference>
<gene>
    <name evidence="2" type="ordered locus">MTR_3g462780</name>
</gene>
<name>A0A072UX61_MEDTR</name>
<keyword evidence="1" id="KW-1133">Transmembrane helix</keyword>
<reference evidence="3" key="3">
    <citation type="submission" date="2015-04" db="UniProtKB">
        <authorList>
            <consortium name="EnsemblPlants"/>
        </authorList>
    </citation>
    <scope>IDENTIFICATION</scope>
    <source>
        <strain evidence="3">cv. Jemalong A17</strain>
    </source>
</reference>
<evidence type="ECO:0000256" key="1">
    <source>
        <dbReference type="SAM" id="Phobius"/>
    </source>
</evidence>
<dbReference type="HOGENOM" id="CLU_2430383_0_0_1"/>
<reference evidence="2 4" key="2">
    <citation type="journal article" date="2014" name="BMC Genomics">
        <title>An improved genome release (version Mt4.0) for the model legume Medicago truncatula.</title>
        <authorList>
            <person name="Tang H."/>
            <person name="Krishnakumar V."/>
            <person name="Bidwell S."/>
            <person name="Rosen B."/>
            <person name="Chan A."/>
            <person name="Zhou S."/>
            <person name="Gentzbittel L."/>
            <person name="Childs K.L."/>
            <person name="Yandell M."/>
            <person name="Gundlach H."/>
            <person name="Mayer K.F."/>
            <person name="Schwartz D.C."/>
            <person name="Town C.D."/>
        </authorList>
    </citation>
    <scope>GENOME REANNOTATION</scope>
    <source>
        <strain evidence="2">A17</strain>
        <strain evidence="3 4">cv. Jemalong A17</strain>
    </source>
</reference>
<protein>
    <submittedName>
        <fullName evidence="2">Transmembrane protein, putative</fullName>
    </submittedName>
</protein>
<keyword evidence="1 2" id="KW-0812">Transmembrane</keyword>
<keyword evidence="4" id="KW-1185">Reference proteome</keyword>
<keyword evidence="1" id="KW-0472">Membrane</keyword>
<accession>A0A072UX61</accession>
<proteinExistence type="predicted"/>
<reference evidence="2 4" key="1">
    <citation type="journal article" date="2011" name="Nature">
        <title>The Medicago genome provides insight into the evolution of rhizobial symbioses.</title>
        <authorList>
            <person name="Young N.D."/>
            <person name="Debelle F."/>
            <person name="Oldroyd G.E."/>
            <person name="Geurts R."/>
            <person name="Cannon S.B."/>
            <person name="Udvardi M.K."/>
            <person name="Benedito V.A."/>
            <person name="Mayer K.F."/>
            <person name="Gouzy J."/>
            <person name="Schoof H."/>
            <person name="Van de Peer Y."/>
            <person name="Proost S."/>
            <person name="Cook D.R."/>
            <person name="Meyers B.C."/>
            <person name="Spannagl M."/>
            <person name="Cheung F."/>
            <person name="De Mita S."/>
            <person name="Krishnakumar V."/>
            <person name="Gundlach H."/>
            <person name="Zhou S."/>
            <person name="Mudge J."/>
            <person name="Bharti A.K."/>
            <person name="Murray J.D."/>
            <person name="Naoumkina M.A."/>
            <person name="Rosen B."/>
            <person name="Silverstein K.A."/>
            <person name="Tang H."/>
            <person name="Rombauts S."/>
            <person name="Zhao P.X."/>
            <person name="Zhou P."/>
            <person name="Barbe V."/>
            <person name="Bardou P."/>
            <person name="Bechner M."/>
            <person name="Bellec A."/>
            <person name="Berger A."/>
            <person name="Berges H."/>
            <person name="Bidwell S."/>
            <person name="Bisseling T."/>
            <person name="Choisne N."/>
            <person name="Couloux A."/>
            <person name="Denny R."/>
            <person name="Deshpande S."/>
            <person name="Dai X."/>
            <person name="Doyle J.J."/>
            <person name="Dudez A.M."/>
            <person name="Farmer A.D."/>
            <person name="Fouteau S."/>
            <person name="Franken C."/>
            <person name="Gibelin C."/>
            <person name="Gish J."/>
            <person name="Goldstein S."/>
            <person name="Gonzalez A.J."/>
            <person name="Green P.J."/>
            <person name="Hallab A."/>
            <person name="Hartog M."/>
            <person name="Hua A."/>
            <person name="Humphray S.J."/>
            <person name="Jeong D.H."/>
            <person name="Jing Y."/>
            <person name="Jocker A."/>
            <person name="Kenton S.M."/>
            <person name="Kim D.J."/>
            <person name="Klee K."/>
            <person name="Lai H."/>
            <person name="Lang C."/>
            <person name="Lin S."/>
            <person name="Macmil S.L."/>
            <person name="Magdelenat G."/>
            <person name="Matthews L."/>
            <person name="McCorrison J."/>
            <person name="Monaghan E.L."/>
            <person name="Mun J.H."/>
            <person name="Najar F.Z."/>
            <person name="Nicholson C."/>
            <person name="Noirot C."/>
            <person name="O'Bleness M."/>
            <person name="Paule C.R."/>
            <person name="Poulain J."/>
            <person name="Prion F."/>
            <person name="Qin B."/>
            <person name="Qu C."/>
            <person name="Retzel E.F."/>
            <person name="Riddle C."/>
            <person name="Sallet E."/>
            <person name="Samain S."/>
            <person name="Samson N."/>
            <person name="Sanders I."/>
            <person name="Saurat O."/>
            <person name="Scarpelli C."/>
            <person name="Schiex T."/>
            <person name="Segurens B."/>
            <person name="Severin A.J."/>
            <person name="Sherrier D.J."/>
            <person name="Shi R."/>
            <person name="Sims S."/>
            <person name="Singer S.R."/>
            <person name="Sinharoy S."/>
            <person name="Sterck L."/>
            <person name="Viollet A."/>
            <person name="Wang B.B."/>
            <person name="Wang K."/>
            <person name="Wang M."/>
            <person name="Wang X."/>
            <person name="Warfsmann J."/>
            <person name="Weissenbach J."/>
            <person name="White D.D."/>
            <person name="White J.D."/>
            <person name="Wiley G.B."/>
            <person name="Wincker P."/>
            <person name="Xing Y."/>
            <person name="Yang L."/>
            <person name="Yao Z."/>
            <person name="Ying F."/>
            <person name="Zhai J."/>
            <person name="Zhou L."/>
            <person name="Zuber A."/>
            <person name="Denarie J."/>
            <person name="Dixon R.A."/>
            <person name="May G.D."/>
            <person name="Schwartz D.C."/>
            <person name="Rogers J."/>
            <person name="Quetier F."/>
            <person name="Town C.D."/>
            <person name="Roe B.A."/>
        </authorList>
    </citation>
    <scope>NUCLEOTIDE SEQUENCE [LARGE SCALE GENOMIC DNA]</scope>
    <source>
        <strain evidence="2">A17</strain>
        <strain evidence="3 4">cv. Jemalong A17</strain>
    </source>
</reference>
<organism evidence="2 4">
    <name type="scientific">Medicago truncatula</name>
    <name type="common">Barrel medic</name>
    <name type="synonym">Medicago tribuloides</name>
    <dbReference type="NCBI Taxonomy" id="3880"/>
    <lineage>
        <taxon>Eukaryota</taxon>
        <taxon>Viridiplantae</taxon>
        <taxon>Streptophyta</taxon>
        <taxon>Embryophyta</taxon>
        <taxon>Tracheophyta</taxon>
        <taxon>Spermatophyta</taxon>
        <taxon>Magnoliopsida</taxon>
        <taxon>eudicotyledons</taxon>
        <taxon>Gunneridae</taxon>
        <taxon>Pentapetalae</taxon>
        <taxon>rosids</taxon>
        <taxon>fabids</taxon>
        <taxon>Fabales</taxon>
        <taxon>Fabaceae</taxon>
        <taxon>Papilionoideae</taxon>
        <taxon>50 kb inversion clade</taxon>
        <taxon>NPAAA clade</taxon>
        <taxon>Hologalegina</taxon>
        <taxon>IRL clade</taxon>
        <taxon>Trifolieae</taxon>
        <taxon>Medicago</taxon>
    </lineage>
</organism>
<evidence type="ECO:0000313" key="3">
    <source>
        <dbReference type="EnsemblPlants" id="KEH34187"/>
    </source>
</evidence>
<dbReference type="Proteomes" id="UP000002051">
    <property type="component" value="Chromosome 3"/>
</dbReference>
<feature type="transmembrane region" description="Helical" evidence="1">
    <location>
        <begin position="12"/>
        <end position="31"/>
    </location>
</feature>
<evidence type="ECO:0000313" key="2">
    <source>
        <dbReference type="EMBL" id="KEH34187.1"/>
    </source>
</evidence>
<evidence type="ECO:0000313" key="4">
    <source>
        <dbReference type="Proteomes" id="UP000002051"/>
    </source>
</evidence>
<dbReference type="AlphaFoldDB" id="A0A072UX61"/>